<evidence type="ECO:0000259" key="2">
    <source>
        <dbReference type="Pfam" id="PF04909"/>
    </source>
</evidence>
<keyword evidence="3" id="KW-0378">Hydrolase</keyword>
<dbReference type="Pfam" id="PF04909">
    <property type="entry name" value="Amidohydro_2"/>
    <property type="match status" value="1"/>
</dbReference>
<gene>
    <name evidence="3" type="ORF">GIS00_25035</name>
</gene>
<dbReference type="PANTHER" id="PTHR43569:SF1">
    <property type="entry name" value="BLL3371 PROTEIN"/>
    <property type="match status" value="1"/>
</dbReference>
<dbReference type="PANTHER" id="PTHR43569">
    <property type="entry name" value="AMIDOHYDROLASE"/>
    <property type="match status" value="1"/>
</dbReference>
<reference evidence="3 4" key="1">
    <citation type="submission" date="2019-11" db="EMBL/GenBank/DDBJ databases">
        <authorList>
            <person name="Jiang L.-Q."/>
        </authorList>
    </citation>
    <scope>NUCLEOTIDE SEQUENCE [LARGE SCALE GENOMIC DNA]</scope>
    <source>
        <strain evidence="3 4">YIM 132087</strain>
    </source>
</reference>
<protein>
    <submittedName>
        <fullName evidence="3">Amidohydrolase family protein</fullName>
    </submittedName>
</protein>
<sequence length="326" mass="35940">MTGTHPLSIPAVRIPCETAGPRGSIRLVTIDAHVHLYDSSAIGYGVFAHRDPTFEALLGDYSALPRSYSVADYRLATAGRKIDGIVWHEFISDDPEAEIRWAQDLADTSDLPMALVGLADFADPLVEARLELLEALPNVTAVRQHLGWDPVDPVRRMTSRPDHMTDPVWDAGLARLGRTDLRCALEVFAPQLAELTAVVRRHPDIGFTIAVLGWPTALDPDSRSRWRADMAALARCGNTVLSISAVECIFGPAWDEDTAVDWITEAVGLFGTDRSMFGSHLPIDGLSYGFHRLYQAYDRVLAGCSPSERDAAYHGTAQRWYRMPVC</sequence>
<evidence type="ECO:0000313" key="3">
    <source>
        <dbReference type="EMBL" id="MTD17203.1"/>
    </source>
</evidence>
<dbReference type="InterPro" id="IPR006680">
    <property type="entry name" value="Amidohydro-rel"/>
</dbReference>
<dbReference type="EMBL" id="WLYK01000016">
    <property type="protein sequence ID" value="MTD17203.1"/>
    <property type="molecule type" value="Genomic_DNA"/>
</dbReference>
<keyword evidence="4" id="KW-1185">Reference proteome</keyword>
<dbReference type="AlphaFoldDB" id="A0A7K1FVG9"/>
<dbReference type="GO" id="GO:0016787">
    <property type="term" value="F:hydrolase activity"/>
    <property type="evidence" value="ECO:0007669"/>
    <property type="project" value="UniProtKB-KW"/>
</dbReference>
<organism evidence="3 4">
    <name type="scientific">Nakamurella alba</name>
    <dbReference type="NCBI Taxonomy" id="2665158"/>
    <lineage>
        <taxon>Bacteria</taxon>
        <taxon>Bacillati</taxon>
        <taxon>Actinomycetota</taxon>
        <taxon>Actinomycetes</taxon>
        <taxon>Nakamurellales</taxon>
        <taxon>Nakamurellaceae</taxon>
        <taxon>Nakamurella</taxon>
    </lineage>
</organism>
<dbReference type="Gene3D" id="3.20.20.140">
    <property type="entry name" value="Metal-dependent hydrolases"/>
    <property type="match status" value="1"/>
</dbReference>
<comment type="similarity">
    <text evidence="1">Belongs to the metallo-dependent hydrolases superfamily.</text>
</comment>
<dbReference type="SUPFAM" id="SSF51556">
    <property type="entry name" value="Metallo-dependent hydrolases"/>
    <property type="match status" value="1"/>
</dbReference>
<comment type="caution">
    <text evidence="3">The sequence shown here is derived from an EMBL/GenBank/DDBJ whole genome shotgun (WGS) entry which is preliminary data.</text>
</comment>
<accession>A0A7K1FVG9</accession>
<feature type="domain" description="Amidohydrolase-related" evidence="2">
    <location>
        <begin position="30"/>
        <end position="322"/>
    </location>
</feature>
<dbReference type="InterPro" id="IPR032466">
    <property type="entry name" value="Metal_Hydrolase"/>
</dbReference>
<dbReference type="Proteomes" id="UP000460221">
    <property type="component" value="Unassembled WGS sequence"/>
</dbReference>
<proteinExistence type="inferred from homology"/>
<evidence type="ECO:0000256" key="1">
    <source>
        <dbReference type="ARBA" id="ARBA00038310"/>
    </source>
</evidence>
<name>A0A7K1FVG9_9ACTN</name>
<dbReference type="InterPro" id="IPR052350">
    <property type="entry name" value="Metallo-dep_Lactonases"/>
</dbReference>
<evidence type="ECO:0000313" key="4">
    <source>
        <dbReference type="Proteomes" id="UP000460221"/>
    </source>
</evidence>